<evidence type="ECO:0000313" key="2">
    <source>
        <dbReference type="EMBL" id="KZX22151.1"/>
    </source>
</evidence>
<feature type="transmembrane region" description="Helical" evidence="1">
    <location>
        <begin position="30"/>
        <end position="48"/>
    </location>
</feature>
<evidence type="ECO:0000313" key="5">
    <source>
        <dbReference type="Proteomes" id="UP000465031"/>
    </source>
</evidence>
<reference evidence="5" key="3">
    <citation type="submission" date="2019-12" db="EMBL/GenBank/DDBJ databases">
        <title>Complete and draft genome sequences of new strains and members of some known species of the genus Rathayibacter isolated from plants.</title>
        <authorList>
            <person name="Tarlachkov S.V."/>
            <person name="Starodumova I.P."/>
            <person name="Dorofeeva L.V."/>
            <person name="Prisyazhnaya N.V."/>
            <person name="Leyn S."/>
            <person name="Zlamal J."/>
            <person name="Elan M."/>
            <person name="Osterman A.L."/>
            <person name="Nadler S."/>
            <person name="Subbotin S.A."/>
            <person name="Evtushenko L.I."/>
        </authorList>
    </citation>
    <scope>NUCLEOTIDE SEQUENCE [LARGE SCALE GENOMIC DNA]</scope>
    <source>
        <strain evidence="5">VKM Ac-2761</strain>
    </source>
</reference>
<dbReference type="Proteomes" id="UP000465031">
    <property type="component" value="Chromosome"/>
</dbReference>
<dbReference type="AlphaFoldDB" id="A0A166ICH2"/>
<keyword evidence="1" id="KW-1133">Transmembrane helix</keyword>
<dbReference type="KEGG" id="rte:GSU10_01510"/>
<dbReference type="RefSeq" id="WP_068208593.1">
    <property type="nucleotide sequence ID" value="NZ_CP047186.1"/>
</dbReference>
<sequence length="86" mass="8727">MMTALALAGIGALVVAATFALAPFLGGVFAVGFLIYLVTACITAAVVGRGRRQVLPVYALPVVGWIVSVIAYTGLDAQMSGTLDLA</sequence>
<reference evidence="3" key="2">
    <citation type="submission" date="2019-12" db="EMBL/GenBank/DDBJ databases">
        <title>Complete and Draft Genome Sequences of New Strains and Members of Some Known Species of the Genus Rathayibacter isolated from Plants.</title>
        <authorList>
            <person name="Tarlachkov S.V."/>
            <person name="Starodumova I.P."/>
            <person name="Dorofeeva L.V."/>
            <person name="Prisyazhnaya N.V."/>
            <person name="Leyn S.A."/>
            <person name="Zlamal J.E."/>
            <person name="Elane M.L."/>
            <person name="Osterman A.L."/>
            <person name="Nadler S.A."/>
            <person name="Subbotin S.A."/>
            <person name="Evtushenko L.I."/>
        </authorList>
    </citation>
    <scope>NUCLEOTIDE SEQUENCE</scope>
    <source>
        <strain evidence="3">VKM Ac-2761</strain>
    </source>
</reference>
<name>A0A166ICH2_9MICO</name>
<gene>
    <name evidence="2" type="ORF">ACH61_00718</name>
    <name evidence="3" type="ORF">GSU10_01510</name>
</gene>
<dbReference type="OrthoDB" id="9933420at2"/>
<protein>
    <submittedName>
        <fullName evidence="2">Uncharacterized protein</fullName>
    </submittedName>
</protein>
<organism evidence="2 4">
    <name type="scientific">Rathayibacter tanaceti</name>
    <dbReference type="NCBI Taxonomy" id="1671680"/>
    <lineage>
        <taxon>Bacteria</taxon>
        <taxon>Bacillati</taxon>
        <taxon>Actinomycetota</taxon>
        <taxon>Actinomycetes</taxon>
        <taxon>Micrococcales</taxon>
        <taxon>Microbacteriaceae</taxon>
        <taxon>Rathayibacter</taxon>
    </lineage>
</organism>
<accession>A0A166ICH2</accession>
<keyword evidence="4" id="KW-1185">Reference proteome</keyword>
<dbReference type="EMBL" id="CP047186">
    <property type="protein sequence ID" value="QHC54466.1"/>
    <property type="molecule type" value="Genomic_DNA"/>
</dbReference>
<feature type="transmembrane region" description="Helical" evidence="1">
    <location>
        <begin position="55"/>
        <end position="75"/>
    </location>
</feature>
<proteinExistence type="predicted"/>
<keyword evidence="1" id="KW-0812">Transmembrane</keyword>
<evidence type="ECO:0000256" key="1">
    <source>
        <dbReference type="SAM" id="Phobius"/>
    </source>
</evidence>
<dbReference type="EMBL" id="LIIN01000014">
    <property type="protein sequence ID" value="KZX22151.1"/>
    <property type="molecule type" value="Genomic_DNA"/>
</dbReference>
<evidence type="ECO:0000313" key="3">
    <source>
        <dbReference type="EMBL" id="QHC54466.1"/>
    </source>
</evidence>
<reference evidence="2 4" key="1">
    <citation type="submission" date="2015-08" db="EMBL/GenBank/DDBJ databases">
        <title>Draft Genome Sequence of Rathayibacter sp. Strain VKM Ac-2596 Isolated from Leaf Gall Induced by Plant-Parasitic Nematodes.</title>
        <authorList>
            <person name="Vasilenko O.V."/>
            <person name="Starodumova I.P."/>
            <person name="Tarlachkov S.V."/>
            <person name="Dorofeeva L.V."/>
            <person name="Evtushenko L.I."/>
        </authorList>
    </citation>
    <scope>NUCLEOTIDE SEQUENCE [LARGE SCALE GENOMIC DNA]</scope>
    <source>
        <strain evidence="2 4">VKM Ac-2596</strain>
    </source>
</reference>
<keyword evidence="1" id="KW-0472">Membrane</keyword>
<evidence type="ECO:0000313" key="4">
    <source>
        <dbReference type="Proteomes" id="UP000076717"/>
    </source>
</evidence>
<dbReference type="Proteomes" id="UP000076717">
    <property type="component" value="Unassembled WGS sequence"/>
</dbReference>